<dbReference type="EMBL" id="MU275915">
    <property type="protein sequence ID" value="KAI0046864.1"/>
    <property type="molecule type" value="Genomic_DNA"/>
</dbReference>
<protein>
    <submittedName>
        <fullName evidence="1">Uncharacterized protein</fullName>
    </submittedName>
</protein>
<dbReference type="Proteomes" id="UP000814033">
    <property type="component" value="Unassembled WGS sequence"/>
</dbReference>
<gene>
    <name evidence="1" type="ORF">FA95DRAFT_1493337</name>
</gene>
<evidence type="ECO:0000313" key="2">
    <source>
        <dbReference type="Proteomes" id="UP000814033"/>
    </source>
</evidence>
<sequence>SLASTISNLSEPHDNSDPLDDEYDDLPGDEPDGSDDEGIELADDPLFRHNDAILENPHNNDNMDDGDALLDDLVPPAFSEHSAIRNSYVFSFVNAAYGGATHAQTHNTLLSQRGAMRAAYSASGNQIPADLRDDLKNMAMTLRTVEKRLGVDPDDVLVYYALCPDCFKRYTLEAISKLRRPRCQADGCDGVLYTTKRNVRDEEKRHPTKLMAYHPLIAALRMFFRRPGKYEECQHWRRDEEDDWEDAPPVDRDEWGRTHDPQAMQSDIYDGYLWRSLIAGTRRDWNEDRTKVEESTTPEETRRFVALPCGLVLCIFVDWMSSKKRGSHSSGAVFVSIQNLPRSKRYLRENIFLLFMIPGPREPTSRELNGLLDLVADEISQLEAGILFDVYGHDEQEWVNACCPMGTLDTPARLSTGGYVPFNTEDFLCIICKQRFSSLVDPCCFDPDTFQYRDYDKELRYKFIARDTTNQEKIDKIYEKKGVMHSVFDNSPHWFGPLSLPLEPMHNEYLGIAADVHKTIILDGGMMVGTGKRDEVTPTARMEQFLENLWVPGSLGRLSSKIASGGGRPKADDWRNFMTVYPAALAVAWDMWNRDPEDTAPQPRANAKIRASGKKRDKVLYQRRLKNLSYNPDATADDMADLADIAPSRNYSDMYLNVLRTCSALRILGSRKLSRSDALRAHGFLCDAFQSWASMGCHLKPNFHFATHTYDYIEAYGTLYAVAVWAFERCIGILSKFKTNGRSGGELECTLMRGWWKTLRCQDLVRRLQDLPDKTPEDLEAIEVLLTAMKGGAESERQRGTLLTWLAEVDEIDTPRQLRYPQRSISLDLRKANFYPIVLAFLQQRWPEHNIVPDIGAAGHCNPFFSTVVSYPTVHVRGTKYGSISHPYGQKYCYGYVDGRHAAQIERLIHVKIETDGPAVEADLAIIRRFQRLDNNQAAPWDAWIDLGYHIWRSRSLDDFEVIDTSKLKGLFAIADLRIPDVGRFWLTMSLSHVCAPFIPQSQALTCICAVVGSRA</sequence>
<feature type="non-terminal residue" evidence="1">
    <location>
        <position position="1"/>
    </location>
</feature>
<organism evidence="1 2">
    <name type="scientific">Auriscalpium vulgare</name>
    <dbReference type="NCBI Taxonomy" id="40419"/>
    <lineage>
        <taxon>Eukaryota</taxon>
        <taxon>Fungi</taxon>
        <taxon>Dikarya</taxon>
        <taxon>Basidiomycota</taxon>
        <taxon>Agaricomycotina</taxon>
        <taxon>Agaricomycetes</taxon>
        <taxon>Russulales</taxon>
        <taxon>Auriscalpiaceae</taxon>
        <taxon>Auriscalpium</taxon>
    </lineage>
</organism>
<proteinExistence type="predicted"/>
<keyword evidence="2" id="KW-1185">Reference proteome</keyword>
<accession>A0ACB8RRQ8</accession>
<name>A0ACB8RRQ8_9AGAM</name>
<comment type="caution">
    <text evidence="1">The sequence shown here is derived from an EMBL/GenBank/DDBJ whole genome shotgun (WGS) entry which is preliminary data.</text>
</comment>
<evidence type="ECO:0000313" key="1">
    <source>
        <dbReference type="EMBL" id="KAI0046864.1"/>
    </source>
</evidence>
<reference evidence="1" key="2">
    <citation type="journal article" date="2022" name="New Phytol.">
        <title>Evolutionary transition to the ectomycorrhizal habit in the genomes of a hyperdiverse lineage of mushroom-forming fungi.</title>
        <authorList>
            <person name="Looney B."/>
            <person name="Miyauchi S."/>
            <person name="Morin E."/>
            <person name="Drula E."/>
            <person name="Courty P.E."/>
            <person name="Kohler A."/>
            <person name="Kuo A."/>
            <person name="LaButti K."/>
            <person name="Pangilinan J."/>
            <person name="Lipzen A."/>
            <person name="Riley R."/>
            <person name="Andreopoulos W."/>
            <person name="He G."/>
            <person name="Johnson J."/>
            <person name="Nolan M."/>
            <person name="Tritt A."/>
            <person name="Barry K.W."/>
            <person name="Grigoriev I.V."/>
            <person name="Nagy L.G."/>
            <person name="Hibbett D."/>
            <person name="Henrissat B."/>
            <person name="Matheny P.B."/>
            <person name="Labbe J."/>
            <person name="Martin F.M."/>
        </authorList>
    </citation>
    <scope>NUCLEOTIDE SEQUENCE</scope>
    <source>
        <strain evidence="1">FP105234-sp</strain>
    </source>
</reference>
<reference evidence="1" key="1">
    <citation type="submission" date="2021-02" db="EMBL/GenBank/DDBJ databases">
        <authorList>
            <consortium name="DOE Joint Genome Institute"/>
            <person name="Ahrendt S."/>
            <person name="Looney B.P."/>
            <person name="Miyauchi S."/>
            <person name="Morin E."/>
            <person name="Drula E."/>
            <person name="Courty P.E."/>
            <person name="Chicoki N."/>
            <person name="Fauchery L."/>
            <person name="Kohler A."/>
            <person name="Kuo A."/>
            <person name="Labutti K."/>
            <person name="Pangilinan J."/>
            <person name="Lipzen A."/>
            <person name="Riley R."/>
            <person name="Andreopoulos W."/>
            <person name="He G."/>
            <person name="Johnson J."/>
            <person name="Barry K.W."/>
            <person name="Grigoriev I.V."/>
            <person name="Nagy L."/>
            <person name="Hibbett D."/>
            <person name="Henrissat B."/>
            <person name="Matheny P.B."/>
            <person name="Labbe J."/>
            <person name="Martin F."/>
        </authorList>
    </citation>
    <scope>NUCLEOTIDE SEQUENCE</scope>
    <source>
        <strain evidence="1">FP105234-sp</strain>
    </source>
</reference>